<evidence type="ECO:0000256" key="1">
    <source>
        <dbReference type="SAM" id="MobiDB-lite"/>
    </source>
</evidence>
<dbReference type="Proteomes" id="UP000518752">
    <property type="component" value="Unassembled WGS sequence"/>
</dbReference>
<evidence type="ECO:0000313" key="3">
    <source>
        <dbReference type="Proteomes" id="UP000518752"/>
    </source>
</evidence>
<sequence length="252" mass="28630">MKMEQEQEAWKKANYHYKTFFKEEQRRVDKRKSDLSQRKAKAKEKASDVEENWNCLHRFYLATSVLGLRHTISGSLERESTRTRIGHEEVEARLKKQYSKLPYSLDTLHTHVNAAREMTRTVEAELDSRFRLLTLVLDARSGDLHDTSRSGTASAATQIVNSHITPAPYAPTHRANDPHDLFRALARVDSMRPPRQMGDGARRAAKEVHRMEENGIAGSSQRTLTEVPPTPKKAPGTPRRGNKPRKGGTPGR</sequence>
<accession>A0A8H5H936</accession>
<proteinExistence type="predicted"/>
<dbReference type="AlphaFoldDB" id="A0A8H5H936"/>
<protein>
    <submittedName>
        <fullName evidence="2">Uncharacterized protein</fullName>
    </submittedName>
</protein>
<gene>
    <name evidence="2" type="ORF">D9757_010771</name>
</gene>
<organism evidence="2 3">
    <name type="scientific">Collybiopsis confluens</name>
    <dbReference type="NCBI Taxonomy" id="2823264"/>
    <lineage>
        <taxon>Eukaryota</taxon>
        <taxon>Fungi</taxon>
        <taxon>Dikarya</taxon>
        <taxon>Basidiomycota</taxon>
        <taxon>Agaricomycotina</taxon>
        <taxon>Agaricomycetes</taxon>
        <taxon>Agaricomycetidae</taxon>
        <taxon>Agaricales</taxon>
        <taxon>Marasmiineae</taxon>
        <taxon>Omphalotaceae</taxon>
        <taxon>Collybiopsis</taxon>
    </lineage>
</organism>
<evidence type="ECO:0000313" key="2">
    <source>
        <dbReference type="EMBL" id="KAF5378705.1"/>
    </source>
</evidence>
<reference evidence="2 3" key="1">
    <citation type="journal article" date="2020" name="ISME J.">
        <title>Uncovering the hidden diversity of litter-decomposition mechanisms in mushroom-forming fungi.</title>
        <authorList>
            <person name="Floudas D."/>
            <person name="Bentzer J."/>
            <person name="Ahren D."/>
            <person name="Johansson T."/>
            <person name="Persson P."/>
            <person name="Tunlid A."/>
        </authorList>
    </citation>
    <scope>NUCLEOTIDE SEQUENCE [LARGE SCALE GENOMIC DNA]</scope>
    <source>
        <strain evidence="2 3">CBS 406.79</strain>
    </source>
</reference>
<keyword evidence="3" id="KW-1185">Reference proteome</keyword>
<name>A0A8H5H936_9AGAR</name>
<dbReference type="EMBL" id="JAACJN010000074">
    <property type="protein sequence ID" value="KAF5378705.1"/>
    <property type="molecule type" value="Genomic_DNA"/>
</dbReference>
<feature type="compositionally biased region" description="Basic and acidic residues" evidence="1">
    <location>
        <begin position="200"/>
        <end position="213"/>
    </location>
</feature>
<dbReference type="OrthoDB" id="3364649at2759"/>
<comment type="caution">
    <text evidence="2">The sequence shown here is derived from an EMBL/GenBank/DDBJ whole genome shotgun (WGS) entry which is preliminary data.</text>
</comment>
<feature type="region of interest" description="Disordered" evidence="1">
    <location>
        <begin position="190"/>
        <end position="252"/>
    </location>
</feature>